<comment type="similarity">
    <text evidence="2">Belongs to the UPF0702 family.</text>
</comment>
<keyword evidence="10" id="KW-1185">Reference proteome</keyword>
<comment type="caution">
    <text evidence="9">The sequence shown here is derived from an EMBL/GenBank/DDBJ whole genome shotgun (WGS) entry which is preliminary data.</text>
</comment>
<dbReference type="Proteomes" id="UP000216446">
    <property type="component" value="Unassembled WGS sequence"/>
</dbReference>
<evidence type="ECO:0000256" key="6">
    <source>
        <dbReference type="ARBA" id="ARBA00023136"/>
    </source>
</evidence>
<dbReference type="AlphaFoldDB" id="A0A259TVH8"/>
<accession>A0A259TVH8</accession>
<name>A0A259TVH8_9BACT</name>
<gene>
    <name evidence="9" type="ORF">BSZ36_01130</name>
</gene>
<dbReference type="GO" id="GO:0005886">
    <property type="term" value="C:plasma membrane"/>
    <property type="evidence" value="ECO:0007669"/>
    <property type="project" value="UniProtKB-SubCell"/>
</dbReference>
<dbReference type="Gene3D" id="3.30.240.20">
    <property type="entry name" value="bsu07140 like domains"/>
    <property type="match status" value="1"/>
</dbReference>
<feature type="domain" description="YetF C-terminal" evidence="8">
    <location>
        <begin position="95"/>
        <end position="162"/>
    </location>
</feature>
<evidence type="ECO:0000256" key="5">
    <source>
        <dbReference type="ARBA" id="ARBA00022989"/>
    </source>
</evidence>
<dbReference type="PANTHER" id="PTHR34582">
    <property type="entry name" value="UPF0702 TRANSMEMBRANE PROTEIN YCAP"/>
    <property type="match status" value="1"/>
</dbReference>
<evidence type="ECO:0000256" key="4">
    <source>
        <dbReference type="ARBA" id="ARBA00022692"/>
    </source>
</evidence>
<evidence type="ECO:0000256" key="1">
    <source>
        <dbReference type="ARBA" id="ARBA00004651"/>
    </source>
</evidence>
<evidence type="ECO:0000256" key="2">
    <source>
        <dbReference type="ARBA" id="ARBA00006448"/>
    </source>
</evidence>
<comment type="subcellular location">
    <subcellularLocation>
        <location evidence="1">Cell membrane</location>
        <topology evidence="1">Multi-pass membrane protein</topology>
    </subcellularLocation>
</comment>
<organism evidence="9 10">
    <name type="scientific">Rubricoccus marinus</name>
    <dbReference type="NCBI Taxonomy" id="716817"/>
    <lineage>
        <taxon>Bacteria</taxon>
        <taxon>Pseudomonadati</taxon>
        <taxon>Rhodothermota</taxon>
        <taxon>Rhodothermia</taxon>
        <taxon>Rhodothermales</taxon>
        <taxon>Rubricoccaceae</taxon>
        <taxon>Rubricoccus</taxon>
    </lineage>
</organism>
<dbReference type="InParanoid" id="A0A259TVH8"/>
<feature type="transmembrane region" description="Helical" evidence="7">
    <location>
        <begin position="49"/>
        <end position="67"/>
    </location>
</feature>
<evidence type="ECO:0000256" key="7">
    <source>
        <dbReference type="SAM" id="Phobius"/>
    </source>
</evidence>
<keyword evidence="6 7" id="KW-0472">Membrane</keyword>
<keyword evidence="4 7" id="KW-0812">Transmembrane</keyword>
<reference evidence="9 10" key="1">
    <citation type="submission" date="2016-11" db="EMBL/GenBank/DDBJ databases">
        <title>Study of marine rhodopsin-containing bacteria.</title>
        <authorList>
            <person name="Yoshizawa S."/>
            <person name="Kumagai Y."/>
            <person name="Kogure K."/>
        </authorList>
    </citation>
    <scope>NUCLEOTIDE SEQUENCE [LARGE SCALE GENOMIC DNA]</scope>
    <source>
        <strain evidence="9 10">SG-29</strain>
    </source>
</reference>
<dbReference type="FunCoup" id="A0A259TVH8">
    <property type="interactions" value="11"/>
</dbReference>
<dbReference type="EMBL" id="MQWB01000001">
    <property type="protein sequence ID" value="OZC01706.1"/>
    <property type="molecule type" value="Genomic_DNA"/>
</dbReference>
<feature type="transmembrane region" description="Helical" evidence="7">
    <location>
        <begin position="20"/>
        <end position="37"/>
    </location>
</feature>
<sequence>MSDFDLDDWFFTTWDSVGDVALTALGVYAVLVLYTRVSGLRTFSKMSGFDFAMTVAIGSIVAGSILFDGPSLLRAVAALTAVFVIQMAVAALRQRLNWMENLMDNEPIVLMTREGMISENLRRTHVTEADVWAKLREANVTQIAQVRAVVMETTGDISVLHGDPDGPGLEACLLTDVRDADRVATV</sequence>
<evidence type="ECO:0000256" key="3">
    <source>
        <dbReference type="ARBA" id="ARBA00022475"/>
    </source>
</evidence>
<evidence type="ECO:0000313" key="9">
    <source>
        <dbReference type="EMBL" id="OZC01706.1"/>
    </source>
</evidence>
<evidence type="ECO:0000313" key="10">
    <source>
        <dbReference type="Proteomes" id="UP000216446"/>
    </source>
</evidence>
<proteinExistence type="inferred from homology"/>
<protein>
    <recommendedName>
        <fullName evidence="8">YetF C-terminal domain-containing protein</fullName>
    </recommendedName>
</protein>
<feature type="transmembrane region" description="Helical" evidence="7">
    <location>
        <begin position="73"/>
        <end position="92"/>
    </location>
</feature>
<dbReference type="InterPro" id="IPR007353">
    <property type="entry name" value="DUF421"/>
</dbReference>
<keyword evidence="3" id="KW-1003">Cell membrane</keyword>
<dbReference type="RefSeq" id="WP_218827510.1">
    <property type="nucleotide sequence ID" value="NZ_MQWB01000001.1"/>
</dbReference>
<dbReference type="Pfam" id="PF04239">
    <property type="entry name" value="DUF421"/>
    <property type="match status" value="1"/>
</dbReference>
<dbReference type="InterPro" id="IPR023090">
    <property type="entry name" value="UPF0702_alpha/beta_dom_sf"/>
</dbReference>
<keyword evidence="5 7" id="KW-1133">Transmembrane helix</keyword>
<dbReference type="PANTHER" id="PTHR34582:SF6">
    <property type="entry name" value="UPF0702 TRANSMEMBRANE PROTEIN YCAP"/>
    <property type="match status" value="1"/>
</dbReference>
<evidence type="ECO:0000259" key="8">
    <source>
        <dbReference type="Pfam" id="PF04239"/>
    </source>
</evidence>